<keyword evidence="5" id="KW-1185">Reference proteome</keyword>
<dbReference type="InterPro" id="IPR045149">
    <property type="entry name" value="OS-9-like"/>
</dbReference>
<reference evidence="4" key="1">
    <citation type="submission" date="2019-09" db="EMBL/GenBank/DDBJ databases">
        <title>Draft genome information of white flower Hibiscus syriacus.</title>
        <authorList>
            <person name="Kim Y.-M."/>
        </authorList>
    </citation>
    <scope>NUCLEOTIDE SEQUENCE [LARGE SCALE GENOMIC DNA]</scope>
    <source>
        <strain evidence="4">YM2019G1</strain>
    </source>
</reference>
<gene>
    <name evidence="4" type="ORF">F3Y22_tig00111016pilonHSYRG00033</name>
</gene>
<sequence>MLGLHLPQASLKRAINCCNQISLYDTLGRSAREPKYNIEIHSEGFPTIPNWRGCVRTTRGLELGTVSKKDGYNGIRTRKILWCLNLVIILHDDDDQESVAMPNKDGKDFLCFLPMVEKAKTLKSVNLQNTSSMIVESEKRVKLKSPDELLEVLKDRCFIRQEGWWSYEFCYQKQLQQVHVEDDKVVQEFVLGVYDKEASASFNQNLSDVSTLKDPRSNDLSQSGSPETSFAQLPAHCHNLKLKNPRSVTHIKTDRDGHFELLFIVIGAAIRSFITCMRPVIIVDGAHLKGQYLGVNLLAVTMDANNGILSIAYGVDKSETSYSWTWFMGHLRDCIGPISNLTIISDKANSIDNAVRRCFLDAFHELCVALHLNQDDSSAYAMDCNTTKVYRQTYAEIVYHIPHPSEWDIPDDLQTVLPPVMDNRLPGRPKNHDRIPSKGEEKRISTCSWCKESGHTRLTCGSPVSSQSFFPLPKYGSSSKSKAHMVSSKSKSKSKSQSQPASPFGTY</sequence>
<dbReference type="PANTHER" id="PTHR15414">
    <property type="entry name" value="OS-9-RELATED"/>
    <property type="match status" value="1"/>
</dbReference>
<dbReference type="AlphaFoldDB" id="A0A6A2Z8I3"/>
<accession>A0A6A2Z8I3</accession>
<dbReference type="GO" id="GO:0030968">
    <property type="term" value="P:endoplasmic reticulum unfolded protein response"/>
    <property type="evidence" value="ECO:0007669"/>
    <property type="project" value="InterPro"/>
</dbReference>
<dbReference type="Gene3D" id="2.70.130.10">
    <property type="entry name" value="Mannose-6-phosphate receptor binding domain"/>
    <property type="match status" value="1"/>
</dbReference>
<feature type="region of interest" description="Disordered" evidence="1">
    <location>
        <begin position="466"/>
        <end position="507"/>
    </location>
</feature>
<name>A0A6A2Z8I3_HIBSY</name>
<dbReference type="GO" id="GO:0030970">
    <property type="term" value="P:retrograde protein transport, ER to cytosol"/>
    <property type="evidence" value="ECO:0007669"/>
    <property type="project" value="TreeGrafter"/>
</dbReference>
<dbReference type="InterPro" id="IPR012913">
    <property type="entry name" value="OS9-like_dom"/>
</dbReference>
<dbReference type="GO" id="GO:0005788">
    <property type="term" value="C:endoplasmic reticulum lumen"/>
    <property type="evidence" value="ECO:0007669"/>
    <property type="project" value="TreeGrafter"/>
</dbReference>
<dbReference type="Proteomes" id="UP000436088">
    <property type="component" value="Unassembled WGS sequence"/>
</dbReference>
<protein>
    <submittedName>
        <fullName evidence="4">F-box/LRR-repeat protein 14-like</fullName>
    </submittedName>
</protein>
<evidence type="ECO:0000259" key="3">
    <source>
        <dbReference type="Pfam" id="PF10551"/>
    </source>
</evidence>
<dbReference type="Pfam" id="PF07915">
    <property type="entry name" value="PRKCSH"/>
    <property type="match status" value="1"/>
</dbReference>
<evidence type="ECO:0000256" key="1">
    <source>
        <dbReference type="SAM" id="MobiDB-lite"/>
    </source>
</evidence>
<evidence type="ECO:0000259" key="2">
    <source>
        <dbReference type="Pfam" id="PF07915"/>
    </source>
</evidence>
<dbReference type="PANTHER" id="PTHR15414:SF0">
    <property type="entry name" value="ENDOPLASMIC RETICULUM LECTIN 1"/>
    <property type="match status" value="1"/>
</dbReference>
<dbReference type="EMBL" id="VEPZ02001204">
    <property type="protein sequence ID" value="KAE8687442.1"/>
    <property type="molecule type" value="Genomic_DNA"/>
</dbReference>
<comment type="caution">
    <text evidence="4">The sequence shown here is derived from an EMBL/GenBank/DDBJ whole genome shotgun (WGS) entry which is preliminary data.</text>
</comment>
<dbReference type="InterPro" id="IPR018289">
    <property type="entry name" value="MULE_transposase_dom"/>
</dbReference>
<proteinExistence type="predicted"/>
<dbReference type="Pfam" id="PF10551">
    <property type="entry name" value="MULE"/>
    <property type="match status" value="1"/>
</dbReference>
<feature type="domain" description="MULE transposase" evidence="3">
    <location>
        <begin position="280"/>
        <end position="373"/>
    </location>
</feature>
<dbReference type="InterPro" id="IPR009011">
    <property type="entry name" value="Man6P_isomerase_rcpt-bd_dom_sf"/>
</dbReference>
<feature type="compositionally biased region" description="Low complexity" evidence="1">
    <location>
        <begin position="477"/>
        <end position="489"/>
    </location>
</feature>
<organism evidence="4 5">
    <name type="scientific">Hibiscus syriacus</name>
    <name type="common">Rose of Sharon</name>
    <dbReference type="NCBI Taxonomy" id="106335"/>
    <lineage>
        <taxon>Eukaryota</taxon>
        <taxon>Viridiplantae</taxon>
        <taxon>Streptophyta</taxon>
        <taxon>Embryophyta</taxon>
        <taxon>Tracheophyta</taxon>
        <taxon>Spermatophyta</taxon>
        <taxon>Magnoliopsida</taxon>
        <taxon>eudicotyledons</taxon>
        <taxon>Gunneridae</taxon>
        <taxon>Pentapetalae</taxon>
        <taxon>rosids</taxon>
        <taxon>malvids</taxon>
        <taxon>Malvales</taxon>
        <taxon>Malvaceae</taxon>
        <taxon>Malvoideae</taxon>
        <taxon>Hibiscus</taxon>
    </lineage>
</organism>
<feature type="domain" description="Protein OS9-like" evidence="2">
    <location>
        <begin position="155"/>
        <end position="205"/>
    </location>
</feature>
<evidence type="ECO:0000313" key="4">
    <source>
        <dbReference type="EMBL" id="KAE8687442.1"/>
    </source>
</evidence>
<evidence type="ECO:0000313" key="5">
    <source>
        <dbReference type="Proteomes" id="UP000436088"/>
    </source>
</evidence>